<organism evidence="2 3">
    <name type="scientific">Flavobacterium ardleyense</name>
    <dbReference type="NCBI Taxonomy" id="2038737"/>
    <lineage>
        <taxon>Bacteria</taxon>
        <taxon>Pseudomonadati</taxon>
        <taxon>Bacteroidota</taxon>
        <taxon>Flavobacteriia</taxon>
        <taxon>Flavobacteriales</taxon>
        <taxon>Flavobacteriaceae</taxon>
        <taxon>Flavobacterium</taxon>
    </lineage>
</organism>
<dbReference type="Pfam" id="PF05954">
    <property type="entry name" value="Phage_GPD"/>
    <property type="match status" value="1"/>
</dbReference>
<accession>A0ABW5Z5Z4</accession>
<dbReference type="RefSeq" id="WP_379805603.1">
    <property type="nucleotide sequence ID" value="NZ_JBHUOL010000012.1"/>
</dbReference>
<dbReference type="SUPFAM" id="SSF69255">
    <property type="entry name" value="gp5 N-terminal domain-like"/>
    <property type="match status" value="1"/>
</dbReference>
<dbReference type="InterPro" id="IPR006531">
    <property type="entry name" value="Gp5/Vgr_OB"/>
</dbReference>
<reference evidence="3" key="1">
    <citation type="journal article" date="2019" name="Int. J. Syst. Evol. Microbiol.">
        <title>The Global Catalogue of Microorganisms (GCM) 10K type strain sequencing project: providing services to taxonomists for standard genome sequencing and annotation.</title>
        <authorList>
            <consortium name="The Broad Institute Genomics Platform"/>
            <consortium name="The Broad Institute Genome Sequencing Center for Infectious Disease"/>
            <person name="Wu L."/>
            <person name="Ma J."/>
        </authorList>
    </citation>
    <scope>NUCLEOTIDE SEQUENCE [LARGE SCALE GENOMIC DNA]</scope>
    <source>
        <strain evidence="3">KCTC 52644</strain>
    </source>
</reference>
<keyword evidence="3" id="KW-1185">Reference proteome</keyword>
<gene>
    <name evidence="2" type="ORF">ACFSX9_05830</name>
</gene>
<dbReference type="Gene3D" id="2.40.50.230">
    <property type="entry name" value="Gp5 N-terminal domain"/>
    <property type="match status" value="1"/>
</dbReference>
<evidence type="ECO:0000313" key="3">
    <source>
        <dbReference type="Proteomes" id="UP001597549"/>
    </source>
</evidence>
<dbReference type="EMBL" id="JBHUOL010000012">
    <property type="protein sequence ID" value="MFD2908250.1"/>
    <property type="molecule type" value="Genomic_DNA"/>
</dbReference>
<name>A0ABW5Z5Z4_9FLAO</name>
<protein>
    <submittedName>
        <fullName evidence="2">Type VI secretion system Vgr family protein</fullName>
    </submittedName>
</protein>
<dbReference type="SUPFAM" id="SSF69279">
    <property type="entry name" value="Phage tail proteins"/>
    <property type="match status" value="1"/>
</dbReference>
<evidence type="ECO:0000259" key="1">
    <source>
        <dbReference type="Pfam" id="PF04717"/>
    </source>
</evidence>
<dbReference type="Pfam" id="PF04717">
    <property type="entry name" value="Phage_base_V"/>
    <property type="match status" value="1"/>
</dbReference>
<dbReference type="InterPro" id="IPR037026">
    <property type="entry name" value="Vgr_OB-fold_dom_sf"/>
</dbReference>
<feature type="domain" description="Gp5/Type VI secretion system Vgr protein OB-fold" evidence="1">
    <location>
        <begin position="374"/>
        <end position="446"/>
    </location>
</feature>
<dbReference type="SUPFAM" id="SSF69349">
    <property type="entry name" value="Phage fibre proteins"/>
    <property type="match status" value="1"/>
</dbReference>
<dbReference type="Gene3D" id="3.55.50.10">
    <property type="entry name" value="Baseplate protein-like domains"/>
    <property type="match status" value="1"/>
</dbReference>
<proteinExistence type="predicted"/>
<dbReference type="Proteomes" id="UP001597549">
    <property type="component" value="Unassembled WGS sequence"/>
</dbReference>
<evidence type="ECO:0000313" key="2">
    <source>
        <dbReference type="EMBL" id="MFD2908250.1"/>
    </source>
</evidence>
<sequence>MAISTKISITIGGETLTRFSKLVINQKVHTHHTFSVLQPLPKEFVNQAIDKAQSYIGEPIKVEISASSLSTTAPLIFNGIVTEAQMIRTSGAAGGIIINGYSPTIVMEGMPKTLSFSDQSLGDIVKKITSNFGQKELQPTVKVTNDSPMHYTVQYRESDFGFLARLAQKRGQWFYYNGEELIFGQPTSKNFTLEYGRSLHSFNIEMRTKPLGLEYIGYESSSAETQKANTSEINYQPEGYAKVAFERSNKLFPETATMLYTHAIEEGSARTHLVDRVTTQLHSRASDLVTAKGDSDETGLRIGDVVSIQEPAFSLTGNLIDGLQEQNFGSYIITDITHVCDESGSYHNSFQAVPEDVLAPPYGNVHSHPTADTQTAVITDNNDPAGLGRVQVKFAWQEENTPWIRMTNPHAGAGKGMYFIPEIGEEVLVAFEAGNAEKPFVLGTMYNGSESSSYATQGNDNKVIQSRSGTKIIMNDAEGSVFIEDPSGNTWMMDGQGNISVNAPKNFSIAAGENVSISAGKNVSISAGADMDNSANGNITSIAGTDIIQNASGDIRESSDTRTEISTEKTHRQTADFSTIAEKVTIFSEKENMTLQSGKTIEHNSSEKSKMF</sequence>
<comment type="caution">
    <text evidence="2">The sequence shown here is derived from an EMBL/GenBank/DDBJ whole genome shotgun (WGS) entry which is preliminary data.</text>
</comment>